<organism evidence="3 4">
    <name type="scientific">Pedobacter chitinilyticus</name>
    <dbReference type="NCBI Taxonomy" id="2233776"/>
    <lineage>
        <taxon>Bacteria</taxon>
        <taxon>Pseudomonadati</taxon>
        <taxon>Bacteroidota</taxon>
        <taxon>Sphingobacteriia</taxon>
        <taxon>Sphingobacteriales</taxon>
        <taxon>Sphingobacteriaceae</taxon>
        <taxon>Pedobacter</taxon>
    </lineage>
</organism>
<protein>
    <recommendedName>
        <fullName evidence="2">Aerotolerance regulator N-terminal domain-containing protein</fullName>
    </recommendedName>
</protein>
<gene>
    <name evidence="3" type="ORF">DPV69_02285</name>
</gene>
<comment type="caution">
    <text evidence="3">The sequence shown here is derived from an EMBL/GenBank/DDBJ whole genome shotgun (WGS) entry which is preliminary data.</text>
</comment>
<dbReference type="EMBL" id="SAYW01000001">
    <property type="protein sequence ID" value="RWU10194.1"/>
    <property type="molecule type" value="Genomic_DNA"/>
</dbReference>
<dbReference type="Gene3D" id="3.40.50.410">
    <property type="entry name" value="von Willebrand factor, type A domain"/>
    <property type="match status" value="1"/>
</dbReference>
<evidence type="ECO:0000256" key="1">
    <source>
        <dbReference type="SAM" id="Phobius"/>
    </source>
</evidence>
<dbReference type="InterPro" id="IPR029062">
    <property type="entry name" value="Class_I_gatase-like"/>
</dbReference>
<proteinExistence type="predicted"/>
<evidence type="ECO:0000313" key="3">
    <source>
        <dbReference type="EMBL" id="RWU10194.1"/>
    </source>
</evidence>
<dbReference type="AlphaFoldDB" id="A0A443Z115"/>
<dbReference type="Proteomes" id="UP000284120">
    <property type="component" value="Unassembled WGS sequence"/>
</dbReference>
<dbReference type="OrthoDB" id="9810200at2"/>
<dbReference type="Pfam" id="PF07584">
    <property type="entry name" value="BatA"/>
    <property type="match status" value="1"/>
</dbReference>
<feature type="domain" description="Aerotolerance regulator N-terminal" evidence="2">
    <location>
        <begin position="1"/>
        <end position="76"/>
    </location>
</feature>
<keyword evidence="1" id="KW-1133">Transmembrane helix</keyword>
<dbReference type="PANTHER" id="PTHR37464:SF1">
    <property type="entry name" value="BLL2463 PROTEIN"/>
    <property type="match status" value="1"/>
</dbReference>
<evidence type="ECO:0000313" key="4">
    <source>
        <dbReference type="Proteomes" id="UP000284120"/>
    </source>
</evidence>
<keyword evidence="4" id="KW-1185">Reference proteome</keyword>
<accession>A0A443Z115</accession>
<dbReference type="SUPFAM" id="SSF52317">
    <property type="entry name" value="Class I glutamine amidotransferase-like"/>
    <property type="match status" value="1"/>
</dbReference>
<keyword evidence="1" id="KW-0472">Membrane</keyword>
<reference evidence="3 4" key="1">
    <citation type="submission" date="2018-06" db="EMBL/GenBank/DDBJ databases">
        <title>Pedobacter endophyticus sp. nov., an endophytic bacterium isolated from a leaf of Triticum aestivum.</title>
        <authorList>
            <person name="Zhang L."/>
        </authorList>
    </citation>
    <scope>NUCLEOTIDE SEQUENCE [LARGE SCALE GENOMIC DNA]</scope>
    <source>
        <strain evidence="3 4">CM134L-2</strain>
    </source>
</reference>
<dbReference type="InterPro" id="IPR036465">
    <property type="entry name" value="vWFA_dom_sf"/>
</dbReference>
<dbReference type="InterPro" id="IPR011933">
    <property type="entry name" value="Double_TM_dom"/>
</dbReference>
<dbReference type="NCBIfam" id="TIGR02226">
    <property type="entry name" value="two_anch"/>
    <property type="match status" value="1"/>
</dbReference>
<dbReference type="RefSeq" id="WP_113645688.1">
    <property type="nucleotide sequence ID" value="NZ_QMHN01000001.1"/>
</dbReference>
<feature type="transmembrane region" description="Helical" evidence="1">
    <location>
        <begin position="6"/>
        <end position="26"/>
    </location>
</feature>
<name>A0A443Z115_9SPHI</name>
<evidence type="ECO:0000259" key="2">
    <source>
        <dbReference type="Pfam" id="PF07584"/>
    </source>
</evidence>
<feature type="transmembrane region" description="Helical" evidence="1">
    <location>
        <begin position="56"/>
        <end position="78"/>
    </location>
</feature>
<dbReference type="InterPro" id="IPR024163">
    <property type="entry name" value="Aerotolerance_reg_N"/>
</dbReference>
<dbReference type="PANTHER" id="PTHR37464">
    <property type="entry name" value="BLL2463 PROTEIN"/>
    <property type="match status" value="1"/>
</dbReference>
<keyword evidence="1" id="KW-0812">Transmembrane</keyword>
<sequence length="686" mass="76690">MNFLYPGFLFALLAVLIPVIIHLFNFRKFKKVYFSNVAFLKEVQEQNSSKEKLKNLLILAARVLAITFLVLAFSRPFISSNTTSNKASGNIVSIYLDNSYSMDAVNKEGSLLDEAKRRAKEIVKSYQINDRFQLLTNDFEGQHQRLLNAEEFLQAVDEVKISAANKNLQQVINRQQGIFTGGSNRFAYVISDFQQNFVGKEPVKKEEQTQLALVKLSGNELPNISVDSVWFLSPVHQANTSEKIIVRLKNFGNDDAQNVPLKLSINNQQKAVGSINVKAGETAIDTLSYSGLGLGWQRGILSIKDFPLTFDDQLNFSFNVNANQQVLSINGVKTDKYIEALFNADSYFKLSSVSENNINYASFANYSLIVLNGISQLSSGLAQELKNYLNNGGSVVIFPSTETDKTTYSAFLTALKLPAAENLVTEPSRVAQIELKHPLFKDVFEVLPKNMDLPLASRYFTYAERSTTSKENLLQFPAGKLYLARYPINSGQVFLAATGLDEQDGNLAKHPLFVPLMYKIAFESAKDQPLFYTIAKDNVIELPAVKLGANQSLKLIGDGFEVIPDVNHQNGKTLLYVADQIQKAGFYTIKNGDTTLAVVAYNDNRAESEMKYDSQAALEERFGNQKVHFIDAQKENISSAIAEENNGTELWKLCLILSLVFIAAEILLVRFYHTQNKNTKTHEPLN</sequence>